<dbReference type="Proteomes" id="UP000007875">
    <property type="component" value="Unassembled WGS sequence"/>
</dbReference>
<proteinExistence type="predicted"/>
<reference evidence="1" key="2">
    <citation type="submission" date="2025-08" db="UniProtKB">
        <authorList>
            <consortium name="Ensembl"/>
        </authorList>
    </citation>
    <scope>IDENTIFICATION</scope>
</reference>
<sequence length="263" mass="29353">MKKEGKTKTESEEEFNLKDVIALGGDKEDYEMLKDVESGAKSTQNTDTFNQSEFESLIKELGFSKYHEETKVNCDEPKKSLKSVQEKEVSGTVDSLPPLPIDLDQMPSKLLIKSNSLWHEIFTNDPPDQGLLTKPYADILQTYGNKLYENEVMLHKNKSESRIVSSSGNAKWMNTVAKAGTLSDRVAALSLMVQEAPVHNLSSFEQLCSMSKKKGKREAFMALEAIRDLLLGDLLPNGRKLKTFNQQAINTLTLSLQAKDCSG</sequence>
<dbReference type="GeneTree" id="ENSGT00390000006395"/>
<keyword evidence="2" id="KW-1185">Reference proteome</keyword>
<evidence type="ECO:0000313" key="1">
    <source>
        <dbReference type="Ensembl" id="ENSCSAVP00000007958.1"/>
    </source>
</evidence>
<evidence type="ECO:0000313" key="2">
    <source>
        <dbReference type="Proteomes" id="UP000007875"/>
    </source>
</evidence>
<name>H2YRJ8_CIOSA</name>
<dbReference type="InterPro" id="IPR040155">
    <property type="entry name" value="CEBPZ/Mak21-like"/>
</dbReference>
<reference evidence="2" key="1">
    <citation type="submission" date="2003-08" db="EMBL/GenBank/DDBJ databases">
        <authorList>
            <person name="Birren B."/>
            <person name="Nusbaum C."/>
            <person name="Abebe A."/>
            <person name="Abouelleil A."/>
            <person name="Adekoya E."/>
            <person name="Ait-zahra M."/>
            <person name="Allen N."/>
            <person name="Allen T."/>
            <person name="An P."/>
            <person name="Anderson M."/>
            <person name="Anderson S."/>
            <person name="Arachchi H."/>
            <person name="Armbruster J."/>
            <person name="Bachantsang P."/>
            <person name="Baldwin J."/>
            <person name="Barry A."/>
            <person name="Bayul T."/>
            <person name="Blitshsteyn B."/>
            <person name="Bloom T."/>
            <person name="Blye J."/>
            <person name="Boguslavskiy L."/>
            <person name="Borowsky M."/>
            <person name="Boukhgalter B."/>
            <person name="Brunache A."/>
            <person name="Butler J."/>
            <person name="Calixte N."/>
            <person name="Calvo S."/>
            <person name="Camarata J."/>
            <person name="Campo K."/>
            <person name="Chang J."/>
            <person name="Cheshatsang Y."/>
            <person name="Citroen M."/>
            <person name="Collymore A."/>
            <person name="Considine T."/>
            <person name="Cook A."/>
            <person name="Cooke P."/>
            <person name="Corum B."/>
            <person name="Cuomo C."/>
            <person name="David R."/>
            <person name="Dawoe T."/>
            <person name="Degray S."/>
            <person name="Dodge S."/>
            <person name="Dooley K."/>
            <person name="Dorje P."/>
            <person name="Dorjee K."/>
            <person name="Dorris L."/>
            <person name="Duffey N."/>
            <person name="Dupes A."/>
            <person name="Elkins T."/>
            <person name="Engels R."/>
            <person name="Erickson J."/>
            <person name="Farina A."/>
            <person name="Faro S."/>
            <person name="Ferreira P."/>
            <person name="Fischer H."/>
            <person name="Fitzgerald M."/>
            <person name="Foley K."/>
            <person name="Gage D."/>
            <person name="Galagan J."/>
            <person name="Gearin G."/>
            <person name="Gnerre S."/>
            <person name="Gnirke A."/>
            <person name="Goyette A."/>
            <person name="Graham J."/>
            <person name="Grandbois E."/>
            <person name="Gyaltsen K."/>
            <person name="Hafez N."/>
            <person name="Hagopian D."/>
            <person name="Hagos B."/>
            <person name="Hall J."/>
            <person name="Hatcher B."/>
            <person name="Heller A."/>
            <person name="Higgins H."/>
            <person name="Honan T."/>
            <person name="Horn A."/>
            <person name="Houde N."/>
            <person name="Hughes L."/>
            <person name="Hulme W."/>
            <person name="Husby E."/>
            <person name="Iliev I."/>
            <person name="Jaffe D."/>
            <person name="Jones C."/>
            <person name="Kamal M."/>
            <person name="Kamat A."/>
            <person name="Kamvysselis M."/>
            <person name="Karlsson E."/>
            <person name="Kells C."/>
            <person name="Kieu A."/>
            <person name="Kisner P."/>
            <person name="Kodira C."/>
            <person name="Kulbokas E."/>
            <person name="Labutti K."/>
            <person name="Lama D."/>
            <person name="Landers T."/>
            <person name="Leger J."/>
            <person name="Levine S."/>
            <person name="Lewis D."/>
            <person name="Lewis T."/>
            <person name="Lindblad-toh K."/>
            <person name="Liu X."/>
            <person name="Lokyitsang T."/>
            <person name="Lokyitsang Y."/>
            <person name="Lucien O."/>
            <person name="Lui A."/>
            <person name="Ma L.J."/>
            <person name="Mabbitt R."/>
            <person name="Macdonald J."/>
            <person name="Maclean C."/>
            <person name="Major J."/>
            <person name="Manning J."/>
            <person name="Marabella R."/>
            <person name="Maru K."/>
            <person name="Matthews C."/>
            <person name="Mauceli E."/>
            <person name="Mccarthy M."/>
            <person name="Mcdonough S."/>
            <person name="Mcghee T."/>
            <person name="Meldrim J."/>
            <person name="Meneus L."/>
            <person name="Mesirov J."/>
            <person name="Mihalev A."/>
            <person name="Mihova T."/>
            <person name="Mikkelsen T."/>
            <person name="Mlenga V."/>
            <person name="Moru K."/>
            <person name="Mozes J."/>
            <person name="Mulrain L."/>
            <person name="Munson G."/>
            <person name="Naylor J."/>
            <person name="Newes C."/>
            <person name="Nguyen C."/>
            <person name="Nguyen N."/>
            <person name="Nguyen T."/>
            <person name="Nicol R."/>
            <person name="Nielsen C."/>
            <person name="Nizzari M."/>
            <person name="Norbu C."/>
            <person name="Norbu N."/>
            <person name="O'donnell P."/>
            <person name="Okoawo O."/>
            <person name="O'leary S."/>
            <person name="Omotosho B."/>
            <person name="O'neill K."/>
            <person name="Osman S."/>
            <person name="Parker S."/>
            <person name="Perrin D."/>
            <person name="Phunkhang P."/>
            <person name="Piqani B."/>
            <person name="Purcell S."/>
            <person name="Rachupka T."/>
            <person name="Ramasamy U."/>
            <person name="Rameau R."/>
            <person name="Ray V."/>
            <person name="Raymond C."/>
            <person name="Retta R."/>
            <person name="Richardson S."/>
            <person name="Rise C."/>
            <person name="Rodriguez J."/>
            <person name="Rogers J."/>
            <person name="Rogov P."/>
            <person name="Rutman M."/>
            <person name="Schupbach R."/>
            <person name="Seaman C."/>
            <person name="Settipalli S."/>
            <person name="Sharpe T."/>
            <person name="Sheridan J."/>
            <person name="Sherpa N."/>
            <person name="Shi J."/>
            <person name="Smirnov S."/>
            <person name="Smith C."/>
            <person name="Sougnez C."/>
            <person name="Spencer B."/>
            <person name="Stalker J."/>
            <person name="Stange-thomann N."/>
            <person name="Stavropoulos S."/>
            <person name="Stetson K."/>
            <person name="Stone C."/>
            <person name="Stone S."/>
            <person name="Stubbs M."/>
            <person name="Talamas J."/>
            <person name="Tchuinga P."/>
            <person name="Tenzing P."/>
            <person name="Tesfaye S."/>
            <person name="Theodore J."/>
            <person name="Thoulutsang Y."/>
            <person name="Topham K."/>
            <person name="Towey S."/>
            <person name="Tsamla T."/>
            <person name="Tsomo N."/>
            <person name="Vallee D."/>
            <person name="Vassiliev H."/>
            <person name="Venkataraman V."/>
            <person name="Vinson J."/>
            <person name="Vo A."/>
            <person name="Wade C."/>
            <person name="Wang S."/>
            <person name="Wangchuk T."/>
            <person name="Wangdi T."/>
            <person name="Whittaker C."/>
            <person name="Wilkinson J."/>
            <person name="Wu Y."/>
            <person name="Wyman D."/>
            <person name="Yadav S."/>
            <person name="Yang S."/>
            <person name="Yang X."/>
            <person name="Yeager S."/>
            <person name="Yee E."/>
            <person name="Young G."/>
            <person name="Zainoun J."/>
            <person name="Zembeck L."/>
            <person name="Zimmer A."/>
            <person name="Zody M."/>
            <person name="Lander E."/>
        </authorList>
    </citation>
    <scope>NUCLEOTIDE SEQUENCE [LARGE SCALE GENOMIC DNA]</scope>
</reference>
<protein>
    <submittedName>
        <fullName evidence="1">Uncharacterized protein</fullName>
    </submittedName>
</protein>
<organism evidence="1 2">
    <name type="scientific">Ciona savignyi</name>
    <name type="common">Pacific transparent sea squirt</name>
    <dbReference type="NCBI Taxonomy" id="51511"/>
    <lineage>
        <taxon>Eukaryota</taxon>
        <taxon>Metazoa</taxon>
        <taxon>Chordata</taxon>
        <taxon>Tunicata</taxon>
        <taxon>Ascidiacea</taxon>
        <taxon>Phlebobranchia</taxon>
        <taxon>Cionidae</taxon>
        <taxon>Ciona</taxon>
    </lineage>
</organism>
<reference evidence="1" key="3">
    <citation type="submission" date="2025-09" db="UniProtKB">
        <authorList>
            <consortium name="Ensembl"/>
        </authorList>
    </citation>
    <scope>IDENTIFICATION</scope>
</reference>
<dbReference type="AlphaFoldDB" id="H2YRJ8"/>
<dbReference type="GO" id="GO:0005634">
    <property type="term" value="C:nucleus"/>
    <property type="evidence" value="ECO:0007669"/>
    <property type="project" value="TreeGrafter"/>
</dbReference>
<dbReference type="PANTHER" id="PTHR12048">
    <property type="entry name" value="CCAAT-BINDING FACTOR-RELATED"/>
    <property type="match status" value="1"/>
</dbReference>
<dbReference type="PANTHER" id="PTHR12048:SF0">
    <property type="entry name" value="CCAAT_ENHANCER-BINDING PROTEIN ZETA"/>
    <property type="match status" value="1"/>
</dbReference>
<accession>H2YRJ8</accession>
<dbReference type="HOGENOM" id="CLU_1059735_0_0_1"/>
<dbReference type="Ensembl" id="ENSCSAVT00000008064.1">
    <property type="protein sequence ID" value="ENSCSAVP00000007958.1"/>
    <property type="gene ID" value="ENSCSAVG00000004747.1"/>
</dbReference>